<dbReference type="STRING" id="312017.Q22EH1"/>
<feature type="transmembrane region" description="Helical" evidence="6">
    <location>
        <begin position="475"/>
        <end position="494"/>
    </location>
</feature>
<feature type="transmembrane region" description="Helical" evidence="6">
    <location>
        <begin position="320"/>
        <end position="340"/>
    </location>
</feature>
<evidence type="ECO:0000256" key="5">
    <source>
        <dbReference type="SAM" id="MobiDB-lite"/>
    </source>
</evidence>
<evidence type="ECO:0000313" key="7">
    <source>
        <dbReference type="EMBL" id="EAR83681.1"/>
    </source>
</evidence>
<feature type="transmembrane region" description="Helical" evidence="6">
    <location>
        <begin position="122"/>
        <end position="143"/>
    </location>
</feature>
<keyword evidence="3 6" id="KW-1133">Transmembrane helix</keyword>
<dbReference type="GO" id="GO:0022857">
    <property type="term" value="F:transmembrane transporter activity"/>
    <property type="evidence" value="ECO:0007669"/>
    <property type="project" value="InterPro"/>
</dbReference>
<dbReference type="OrthoDB" id="5296287at2759"/>
<comment type="subcellular location">
    <subcellularLocation>
        <location evidence="1">Membrane</location>
        <topology evidence="1">Multi-pass membrane protein</topology>
    </subcellularLocation>
</comment>
<dbReference type="RefSeq" id="XP_001031344.1">
    <property type="nucleotide sequence ID" value="XM_001031344.3"/>
</dbReference>
<feature type="transmembrane region" description="Helical" evidence="6">
    <location>
        <begin position="239"/>
        <end position="257"/>
    </location>
</feature>
<dbReference type="InterPro" id="IPR005828">
    <property type="entry name" value="MFS_sugar_transport-like"/>
</dbReference>
<dbReference type="OMA" id="CSHDDLH"/>
<evidence type="ECO:0000256" key="2">
    <source>
        <dbReference type="ARBA" id="ARBA00022692"/>
    </source>
</evidence>
<feature type="transmembrane region" description="Helical" evidence="6">
    <location>
        <begin position="207"/>
        <end position="227"/>
    </location>
</feature>
<organism evidence="7 8">
    <name type="scientific">Tetrahymena thermophila (strain SB210)</name>
    <dbReference type="NCBI Taxonomy" id="312017"/>
    <lineage>
        <taxon>Eukaryota</taxon>
        <taxon>Sar</taxon>
        <taxon>Alveolata</taxon>
        <taxon>Ciliophora</taxon>
        <taxon>Intramacronucleata</taxon>
        <taxon>Oligohymenophorea</taxon>
        <taxon>Hymenostomatida</taxon>
        <taxon>Tetrahymenina</taxon>
        <taxon>Tetrahymenidae</taxon>
        <taxon>Tetrahymena</taxon>
    </lineage>
</organism>
<keyword evidence="4 6" id="KW-0472">Membrane</keyword>
<dbReference type="HOGENOM" id="CLU_001265_33_5_1"/>
<evidence type="ECO:0000256" key="6">
    <source>
        <dbReference type="SAM" id="Phobius"/>
    </source>
</evidence>
<dbReference type="GeneID" id="7843484"/>
<keyword evidence="8" id="KW-1185">Reference proteome</keyword>
<keyword evidence="2 6" id="KW-0812">Transmembrane</keyword>
<reference evidence="8" key="1">
    <citation type="journal article" date="2006" name="PLoS Biol.">
        <title>Macronuclear genome sequence of the ciliate Tetrahymena thermophila, a model eukaryote.</title>
        <authorList>
            <person name="Eisen J.A."/>
            <person name="Coyne R.S."/>
            <person name="Wu M."/>
            <person name="Wu D."/>
            <person name="Thiagarajan M."/>
            <person name="Wortman J.R."/>
            <person name="Badger J.H."/>
            <person name="Ren Q."/>
            <person name="Amedeo P."/>
            <person name="Jones K.M."/>
            <person name="Tallon L.J."/>
            <person name="Delcher A.L."/>
            <person name="Salzberg S.L."/>
            <person name="Silva J.C."/>
            <person name="Haas B.J."/>
            <person name="Majoros W.H."/>
            <person name="Farzad M."/>
            <person name="Carlton J.M."/>
            <person name="Smith R.K. Jr."/>
            <person name="Garg J."/>
            <person name="Pearlman R.E."/>
            <person name="Karrer K.M."/>
            <person name="Sun L."/>
            <person name="Manning G."/>
            <person name="Elde N.C."/>
            <person name="Turkewitz A.P."/>
            <person name="Asai D.J."/>
            <person name="Wilkes D.E."/>
            <person name="Wang Y."/>
            <person name="Cai H."/>
            <person name="Collins K."/>
            <person name="Stewart B.A."/>
            <person name="Lee S.R."/>
            <person name="Wilamowska K."/>
            <person name="Weinberg Z."/>
            <person name="Ruzzo W.L."/>
            <person name="Wloga D."/>
            <person name="Gaertig J."/>
            <person name="Frankel J."/>
            <person name="Tsao C.-C."/>
            <person name="Gorovsky M.A."/>
            <person name="Keeling P.J."/>
            <person name="Waller R.F."/>
            <person name="Patron N.J."/>
            <person name="Cherry J.M."/>
            <person name="Stover N.A."/>
            <person name="Krieger C.J."/>
            <person name="del Toro C."/>
            <person name="Ryder H.F."/>
            <person name="Williamson S.C."/>
            <person name="Barbeau R.A."/>
            <person name="Hamilton E.P."/>
            <person name="Orias E."/>
        </authorList>
    </citation>
    <scope>NUCLEOTIDE SEQUENCE [LARGE SCALE GENOMIC DNA]</scope>
    <source>
        <strain evidence="8">SB210</strain>
    </source>
</reference>
<evidence type="ECO:0000256" key="3">
    <source>
        <dbReference type="ARBA" id="ARBA00022989"/>
    </source>
</evidence>
<dbReference type="SUPFAM" id="SSF103473">
    <property type="entry name" value="MFS general substrate transporter"/>
    <property type="match status" value="1"/>
</dbReference>
<feature type="compositionally biased region" description="Low complexity" evidence="5">
    <location>
        <begin position="514"/>
        <end position="536"/>
    </location>
</feature>
<dbReference type="GO" id="GO:0016020">
    <property type="term" value="C:membrane"/>
    <property type="evidence" value="ECO:0007669"/>
    <property type="project" value="UniProtKB-SubCell"/>
</dbReference>
<feature type="transmembrane region" description="Helical" evidence="6">
    <location>
        <begin position="376"/>
        <end position="395"/>
    </location>
</feature>
<sequence length="571" mass="65468">MQEIELHSQKEVSYEPQLQDQELANQLTIEEAMEKVGQKNRYQIIVTALSFLTWLITTYGYMVLPYFMSAPDFECFVDGKWSKCTEDTGACDHNIKVNILTEKSSTIAADFELYCDNRQIRVIIQSMPLFAGVIGTFFFGFFTDRYGIKLAIKTCWILGILSSTFFNFSTNSICLLVGSFGVGFSALILQNLFIIHMNELSVGQFRVMALLGMYIFWSISEMQYIWMMKVLPNWRWNMLAFYTIPFSCCIIFAFKWIHDSPRYLYQKNRSRCLQNLNLIATVNQKEQISDKQLQVYKGKMSKQYNYLDLFSYPSQRSSTIVISIVFLFVNFLYQGTQVVLNTVGSSFGENSLYVGIGELFGFAFSDLISHRIPRRMGIFYTLGATCIICMSFYFYPIPQYCESDQATCWQKYLQGFMVSLARAITSLTFGLELLLCGELYPSTLKSLGYGMNLAVGYFGTFLAPSSIDWAKENGFTPIVFIGFVSFVGNFITLFSKETLNIQAPLDIPEELQQNYTNNDKNNPNNISNQNNFKFNQPSSPDQDAEGNSQDDVINELPEKIQEQKVLNQKRN</sequence>
<dbReference type="InParanoid" id="Q22EH1"/>
<feature type="compositionally biased region" description="Polar residues" evidence="5">
    <location>
        <begin position="537"/>
        <end position="551"/>
    </location>
</feature>
<gene>
    <name evidence="7" type="ORF">TTHERM_00826980</name>
</gene>
<accession>Q22EH1</accession>
<feature type="transmembrane region" description="Helical" evidence="6">
    <location>
        <begin position="150"/>
        <end position="169"/>
    </location>
</feature>
<feature type="transmembrane region" description="Helical" evidence="6">
    <location>
        <begin position="447"/>
        <end position="463"/>
    </location>
</feature>
<evidence type="ECO:0000256" key="1">
    <source>
        <dbReference type="ARBA" id="ARBA00004141"/>
    </source>
</evidence>
<dbReference type="KEGG" id="tet:TTHERM_00826980"/>
<feature type="transmembrane region" description="Helical" evidence="6">
    <location>
        <begin position="42"/>
        <end position="64"/>
    </location>
</feature>
<dbReference type="Pfam" id="PF00083">
    <property type="entry name" value="Sugar_tr"/>
    <property type="match status" value="1"/>
</dbReference>
<dbReference type="PANTHER" id="PTHR24064">
    <property type="entry name" value="SOLUTE CARRIER FAMILY 22 MEMBER"/>
    <property type="match status" value="1"/>
</dbReference>
<dbReference type="Proteomes" id="UP000009168">
    <property type="component" value="Unassembled WGS sequence"/>
</dbReference>
<feature type="transmembrane region" description="Helical" evidence="6">
    <location>
        <begin position="352"/>
        <end position="369"/>
    </location>
</feature>
<protein>
    <submittedName>
        <fullName evidence="7">MFS transporter</fullName>
    </submittedName>
</protein>
<dbReference type="eggNOG" id="KOG0255">
    <property type="taxonomic scope" value="Eukaryota"/>
</dbReference>
<evidence type="ECO:0000256" key="4">
    <source>
        <dbReference type="ARBA" id="ARBA00023136"/>
    </source>
</evidence>
<evidence type="ECO:0000313" key="8">
    <source>
        <dbReference type="Proteomes" id="UP000009168"/>
    </source>
</evidence>
<feature type="transmembrane region" description="Helical" evidence="6">
    <location>
        <begin position="415"/>
        <end position="435"/>
    </location>
</feature>
<proteinExistence type="predicted"/>
<dbReference type="InterPro" id="IPR036259">
    <property type="entry name" value="MFS_trans_sf"/>
</dbReference>
<feature type="region of interest" description="Disordered" evidence="5">
    <location>
        <begin position="514"/>
        <end position="571"/>
    </location>
</feature>
<dbReference type="EMBL" id="GG662692">
    <property type="protein sequence ID" value="EAR83681.1"/>
    <property type="molecule type" value="Genomic_DNA"/>
</dbReference>
<feature type="transmembrane region" description="Helical" evidence="6">
    <location>
        <begin position="175"/>
        <end position="195"/>
    </location>
</feature>
<dbReference type="AlphaFoldDB" id="Q22EH1"/>
<name>Q22EH1_TETTS</name>
<dbReference type="Gene3D" id="1.20.1250.20">
    <property type="entry name" value="MFS general substrate transporter like domains"/>
    <property type="match status" value="1"/>
</dbReference>